<dbReference type="GO" id="GO:0005634">
    <property type="term" value="C:nucleus"/>
    <property type="evidence" value="ECO:0007669"/>
    <property type="project" value="TreeGrafter"/>
</dbReference>
<name>A0A151NVU3_ALLMI</name>
<feature type="compositionally biased region" description="Polar residues" evidence="1">
    <location>
        <begin position="715"/>
        <end position="726"/>
    </location>
</feature>
<organism evidence="3 4">
    <name type="scientific">Alligator mississippiensis</name>
    <name type="common">American alligator</name>
    <dbReference type="NCBI Taxonomy" id="8496"/>
    <lineage>
        <taxon>Eukaryota</taxon>
        <taxon>Metazoa</taxon>
        <taxon>Chordata</taxon>
        <taxon>Craniata</taxon>
        <taxon>Vertebrata</taxon>
        <taxon>Euteleostomi</taxon>
        <taxon>Archelosauria</taxon>
        <taxon>Archosauria</taxon>
        <taxon>Crocodylia</taxon>
        <taxon>Alligatoridae</taxon>
        <taxon>Alligatorinae</taxon>
        <taxon>Alligator</taxon>
    </lineage>
</organism>
<feature type="compositionally biased region" description="Polar residues" evidence="1">
    <location>
        <begin position="399"/>
        <end position="429"/>
    </location>
</feature>
<dbReference type="GO" id="GO:0000792">
    <property type="term" value="C:heterochromatin"/>
    <property type="evidence" value="ECO:0007669"/>
    <property type="project" value="TreeGrafter"/>
</dbReference>
<feature type="region of interest" description="Disordered" evidence="1">
    <location>
        <begin position="931"/>
        <end position="955"/>
    </location>
</feature>
<dbReference type="EMBL" id="AKHW03001868">
    <property type="protein sequence ID" value="KYO40709.1"/>
    <property type="molecule type" value="Genomic_DNA"/>
</dbReference>
<feature type="compositionally biased region" description="Polar residues" evidence="1">
    <location>
        <begin position="803"/>
        <end position="832"/>
    </location>
</feature>
<feature type="compositionally biased region" description="Polar residues" evidence="1">
    <location>
        <begin position="108"/>
        <end position="122"/>
    </location>
</feature>
<evidence type="ECO:0000313" key="4">
    <source>
        <dbReference type="Proteomes" id="UP000050525"/>
    </source>
</evidence>
<feature type="compositionally biased region" description="Polar residues" evidence="1">
    <location>
        <begin position="301"/>
        <end position="317"/>
    </location>
</feature>
<feature type="compositionally biased region" description="Polar residues" evidence="1">
    <location>
        <begin position="1322"/>
        <end position="1334"/>
    </location>
</feature>
<keyword evidence="4" id="KW-1185">Reference proteome</keyword>
<feature type="compositionally biased region" description="Basic residues" evidence="1">
    <location>
        <begin position="1293"/>
        <end position="1302"/>
    </location>
</feature>
<feature type="region of interest" description="Disordered" evidence="1">
    <location>
        <begin position="108"/>
        <end position="127"/>
    </location>
</feature>
<accession>A0A151NVU3</accession>
<feature type="compositionally biased region" description="Polar residues" evidence="1">
    <location>
        <begin position="1111"/>
        <end position="1124"/>
    </location>
</feature>
<feature type="compositionally biased region" description="Basic and acidic residues" evidence="1">
    <location>
        <begin position="1080"/>
        <end position="1089"/>
    </location>
</feature>
<feature type="domain" description="Tankyrase 1-binding protein C-terminal" evidence="2">
    <location>
        <begin position="1270"/>
        <end position="1424"/>
    </location>
</feature>
<feature type="region of interest" description="Disordered" evidence="1">
    <location>
        <begin position="258"/>
        <end position="323"/>
    </location>
</feature>
<feature type="compositionally biased region" description="Acidic residues" evidence="1">
    <location>
        <begin position="1154"/>
        <end position="1164"/>
    </location>
</feature>
<feature type="compositionally biased region" description="Polar residues" evidence="1">
    <location>
        <begin position="941"/>
        <end position="955"/>
    </location>
</feature>
<sequence length="1424" mass="151129">MAFQPQPLHPPFPCTPSNGSRDDGAGQLSGGPESGDTRPKPPVRPKPRMLPKPAVPVKPCTPLLSLGVRNTRTELPSAEKINRLAGPKPYSAGFSSVVKRPAFSLKSSMGEATNGKRGSSPTPGAGVLASAVLTAEDLPCVPREEGRSSPVMPQAVGLLGTRKMTSPFKVKPVPVATKPERFPGTTVEEILAKMDQPRKEGPLSPDRAWALRSFSSDSGSYFTPKGFTAFWRRASSEEVGESDTTFIFEASRDFLPPEALESKEPPRNELGSLPSSSCPCPSSNGQHLLEPPGGAAESDSDTVPTTRASPASTSCDGDSSGHRRLLSTPGVSLLQICSVPAAAVELPDQTAPGSPSVSANPFQAPGPPYISHELLAQALGFPDALAELPSPGSPEAPFQSLTTSSLAQELPRVSQSPGSPEAPTQSPGSPDSLPYPERSSPPLSGDTKPYTGPVELSLPDEPLQALEQAEPSTQPCVLFSDTAHLDKAAFSWEDDSTLGLAQAGPALESMEGARLEPGEGDADLLGGSESHSDPCWLEELLASPPPSADDTKRKVVPTPGDSEGSEGLLGWSRKDLHSEFGIGEARQVSDFDWASEPGSGKRDWPSGYGASETEQDRAFGTSKRDWASAYSISEADRQDGVFGVNRKEWASEYKGTEVMGDSSTGHRDWPDTYGLGDGQHQDGDLSTSKPDWTSQYSIGSTDSQSMEFGTGKPDWTSSYGIASGNQQDEEFSSGKPSWTSEYGVHDIGQQDKDFDVGKSGWTSEYAMGDTSQQDKEFSPSKPAWTSEYSESDASQQDKEFSPSKPSWTSEYGVGDSSQQGKEFSPSKPSWTSEYGAGDTSQQDKEFSPSKSSWTSEYGVGDTSQQDKDFGVGKSGWNGDYGVGNTEQKEREFCTGNQDWASEYGLSCTDQESAFCSGSKDQSSIGDSCCLGREPSAEKSGWSGSNLQENKSATSSRDWAVEFSVGGAEHQNQFGIIGTDRDSSIGLSTLNPSSSAGTVGPAELRDSQSDWVGEEGIAGPAMSQETGTGQSDWAQDLGLRRLDISSSWGAVGSDDCTEGEVGRTDWVQDLGTSSQNPSDGQRPEGFDMCREEQLDWAQDLSPIFGIGNTVTFSSSQAKGLDNTSEPGAERTDEAGDSGSDVMEQSPDLSLHIEEPSIEDGGDSEDGGPVGSRLSGPSLLLEEILANGSVQAAQQERPASPQTSHMGEERGLSNTANDQALEVDGPDQAAGPPQPDDADGSCLPKQVKRLSQPECRGSPTERRQPSQGLLPAQDFSFLEDAEVLDSTVSRSKANLGRKRGHRAPAIRPGATLGLSEMEGDSWMFQDSTEPRTTCMASSDEEAAEEPKSRRARPSPASKGAKVSLFPGLNPSAIKAKLRGRNRSAEEGAQPGEGKPASSKELHMQRSKSCKRNPQGLKPPRPTGCKR</sequence>
<dbReference type="Proteomes" id="UP000050525">
    <property type="component" value="Unassembled WGS sequence"/>
</dbReference>
<feature type="compositionally biased region" description="Pro residues" evidence="1">
    <location>
        <begin position="1414"/>
        <end position="1424"/>
    </location>
</feature>
<dbReference type="GO" id="GO:0071479">
    <property type="term" value="P:cellular response to ionizing radiation"/>
    <property type="evidence" value="ECO:0007669"/>
    <property type="project" value="TreeGrafter"/>
</dbReference>
<feature type="region of interest" description="Disordered" evidence="1">
    <location>
        <begin position="1111"/>
        <end position="1272"/>
    </location>
</feature>
<evidence type="ECO:0000256" key="1">
    <source>
        <dbReference type="SAM" id="MobiDB-lite"/>
    </source>
</evidence>
<dbReference type="GO" id="GO:0006302">
    <property type="term" value="P:double-strand break repair"/>
    <property type="evidence" value="ECO:0007669"/>
    <property type="project" value="TreeGrafter"/>
</dbReference>
<feature type="compositionally biased region" description="Polar residues" evidence="1">
    <location>
        <begin position="984"/>
        <end position="996"/>
    </location>
</feature>
<feature type="region of interest" description="Disordered" evidence="1">
    <location>
        <begin position="586"/>
        <end position="623"/>
    </location>
</feature>
<dbReference type="PANTHER" id="PTHR22042:SF2">
    <property type="entry name" value="182 KDA TANKYRASE-1-BINDING PROTEIN"/>
    <property type="match status" value="1"/>
</dbReference>
<feature type="compositionally biased region" description="Gly residues" evidence="1">
    <location>
        <begin position="872"/>
        <end position="881"/>
    </location>
</feature>
<feature type="region of interest" description="Disordered" evidence="1">
    <location>
        <begin position="501"/>
        <end position="571"/>
    </location>
</feature>
<dbReference type="Pfam" id="PF15327">
    <property type="entry name" value="Tankyrase_bdg_C"/>
    <property type="match status" value="1"/>
</dbReference>
<proteinExistence type="predicted"/>
<protein>
    <submittedName>
        <fullName evidence="3">Tankyrase-1-binding protein isoform C</fullName>
    </submittedName>
</protein>
<feature type="region of interest" description="Disordered" evidence="1">
    <location>
        <begin position="1"/>
        <end position="90"/>
    </location>
</feature>
<comment type="caution">
    <text evidence="3">The sequence shown here is derived from an EMBL/GenBank/DDBJ whole genome shotgun (WGS) entry which is preliminary data.</text>
</comment>
<feature type="region of interest" description="Disordered" evidence="1">
    <location>
        <begin position="1047"/>
        <end position="1089"/>
    </location>
</feature>
<feature type="compositionally biased region" description="Polar residues" evidence="1">
    <location>
        <begin position="686"/>
        <end position="707"/>
    </location>
</feature>
<feature type="region of interest" description="Disordered" evidence="1">
    <location>
        <begin position="656"/>
        <end position="884"/>
    </location>
</feature>
<gene>
    <name evidence="3" type="primary">TNKS1BP1-1</name>
    <name evidence="3" type="ORF">Y1Q_0012210</name>
</gene>
<feature type="region of interest" description="Disordered" evidence="1">
    <location>
        <begin position="385"/>
        <end position="472"/>
    </location>
</feature>
<feature type="region of interest" description="Disordered" evidence="1">
    <location>
        <begin position="1286"/>
        <end position="1424"/>
    </location>
</feature>
<feature type="region of interest" description="Disordered" evidence="1">
    <location>
        <begin position="984"/>
        <end position="1030"/>
    </location>
</feature>
<dbReference type="InterPro" id="IPR032764">
    <property type="entry name" value="Tankyrase-bd_C"/>
</dbReference>
<dbReference type="SMART" id="SM01319">
    <property type="entry name" value="Tankyrase_bdg_C"/>
    <property type="match status" value="1"/>
</dbReference>
<dbReference type="InterPro" id="IPR040006">
    <property type="entry name" value="TNKS1BP1-like"/>
</dbReference>
<evidence type="ECO:0000259" key="2">
    <source>
        <dbReference type="SMART" id="SM01319"/>
    </source>
</evidence>
<dbReference type="PANTHER" id="PTHR22042">
    <property type="entry name" value="TANKYRASE 1 BINDING PROTEIN"/>
    <property type="match status" value="1"/>
</dbReference>
<feature type="compositionally biased region" description="Basic and acidic residues" evidence="1">
    <location>
        <begin position="614"/>
        <end position="623"/>
    </location>
</feature>
<feature type="compositionally biased region" description="Low complexity" evidence="1">
    <location>
        <begin position="272"/>
        <end position="283"/>
    </location>
</feature>
<feature type="compositionally biased region" description="Polar residues" evidence="1">
    <location>
        <begin position="1069"/>
        <end position="1078"/>
    </location>
</feature>
<evidence type="ECO:0000313" key="3">
    <source>
        <dbReference type="EMBL" id="KYO40709.1"/>
    </source>
</evidence>
<reference evidence="3 4" key="1">
    <citation type="journal article" date="2012" name="Genome Biol.">
        <title>Sequencing three crocodilian genomes to illuminate the evolution of archosaurs and amniotes.</title>
        <authorList>
            <person name="St John J.A."/>
            <person name="Braun E.L."/>
            <person name="Isberg S.R."/>
            <person name="Miles L.G."/>
            <person name="Chong A.Y."/>
            <person name="Gongora J."/>
            <person name="Dalzell P."/>
            <person name="Moran C."/>
            <person name="Bed'hom B."/>
            <person name="Abzhanov A."/>
            <person name="Burgess S.C."/>
            <person name="Cooksey A.M."/>
            <person name="Castoe T.A."/>
            <person name="Crawford N.G."/>
            <person name="Densmore L.D."/>
            <person name="Drew J.C."/>
            <person name="Edwards S.V."/>
            <person name="Faircloth B.C."/>
            <person name="Fujita M.K."/>
            <person name="Greenwold M.J."/>
            <person name="Hoffmann F.G."/>
            <person name="Howard J.M."/>
            <person name="Iguchi T."/>
            <person name="Janes D.E."/>
            <person name="Khan S.Y."/>
            <person name="Kohno S."/>
            <person name="de Koning A.J."/>
            <person name="Lance S.L."/>
            <person name="McCarthy F.M."/>
            <person name="McCormack J.E."/>
            <person name="Merchant M.E."/>
            <person name="Peterson D.G."/>
            <person name="Pollock D.D."/>
            <person name="Pourmand N."/>
            <person name="Raney B.J."/>
            <person name="Roessler K.A."/>
            <person name="Sanford J.R."/>
            <person name="Sawyer R.H."/>
            <person name="Schmidt C.J."/>
            <person name="Triplett E.W."/>
            <person name="Tuberville T.D."/>
            <person name="Venegas-Anaya M."/>
            <person name="Howard J.T."/>
            <person name="Jarvis E.D."/>
            <person name="Guillette L.J.Jr."/>
            <person name="Glenn T.C."/>
            <person name="Green R.E."/>
            <person name="Ray D.A."/>
        </authorList>
    </citation>
    <scope>NUCLEOTIDE SEQUENCE [LARGE SCALE GENOMIC DNA]</scope>
    <source>
        <strain evidence="3">KSC_2009_1</strain>
    </source>
</reference>